<evidence type="ECO:0000256" key="1">
    <source>
        <dbReference type="SAM" id="Phobius"/>
    </source>
</evidence>
<keyword evidence="1" id="KW-0472">Membrane</keyword>
<protein>
    <submittedName>
        <fullName evidence="2">Uncharacterized protein</fullName>
    </submittedName>
</protein>
<sequence length="48" mass="5623">MTKDEVERLRGDLIKEVGSVNNRITWSIFIPLLIAVLGWLAKEFFFKQ</sequence>
<name>A0A328TIU2_9GAMM</name>
<evidence type="ECO:0000313" key="2">
    <source>
        <dbReference type="EMBL" id="RAP70378.1"/>
    </source>
</evidence>
<evidence type="ECO:0000313" key="3">
    <source>
        <dbReference type="Proteomes" id="UP000244334"/>
    </source>
</evidence>
<feature type="transmembrane region" description="Helical" evidence="1">
    <location>
        <begin position="24"/>
        <end position="41"/>
    </location>
</feature>
<comment type="caution">
    <text evidence="2">The sequence shown here is derived from an EMBL/GenBank/DDBJ whole genome shotgun (WGS) entry which is preliminary data.</text>
</comment>
<dbReference type="Proteomes" id="UP000244334">
    <property type="component" value="Unassembled WGS sequence"/>
</dbReference>
<gene>
    <name evidence="2" type="ORF">ACZ87_02817</name>
</gene>
<proteinExistence type="predicted"/>
<organism evidence="2 3">
    <name type="scientific">Candidatus Erwinia dacicola</name>
    <dbReference type="NCBI Taxonomy" id="252393"/>
    <lineage>
        <taxon>Bacteria</taxon>
        <taxon>Pseudomonadati</taxon>
        <taxon>Pseudomonadota</taxon>
        <taxon>Gammaproteobacteria</taxon>
        <taxon>Enterobacterales</taxon>
        <taxon>Erwiniaceae</taxon>
        <taxon>Erwinia</taxon>
    </lineage>
</organism>
<keyword evidence="3" id="KW-1185">Reference proteome</keyword>
<keyword evidence="1" id="KW-0812">Transmembrane</keyword>
<reference evidence="2" key="1">
    <citation type="submission" date="2018-04" db="EMBL/GenBank/DDBJ databases">
        <title>Genomes of the Obligate Erwinia dacicola and Facultative Enterobacter sp. OLF Endosymbionts of the Olive Fruit fly, Bactrocera oleae.</title>
        <authorList>
            <person name="Estes A.M."/>
            <person name="Hearn D.J."/>
            <person name="Agarwal S."/>
            <person name="Pierson E.A."/>
            <person name="Dunning-Hotopp J.C."/>
        </authorList>
    </citation>
    <scope>NUCLEOTIDE SEQUENCE [LARGE SCALE GENOMIC DNA]</scope>
    <source>
        <strain evidence="2">Oroville</strain>
    </source>
</reference>
<accession>A0A328TIU2</accession>
<dbReference type="EMBL" id="LJAM02000366">
    <property type="protein sequence ID" value="RAP70378.1"/>
    <property type="molecule type" value="Genomic_DNA"/>
</dbReference>
<keyword evidence="1" id="KW-1133">Transmembrane helix</keyword>
<dbReference type="AlphaFoldDB" id="A0A328TIU2"/>